<dbReference type="InterPro" id="IPR011037">
    <property type="entry name" value="Pyrv_Knase-like_insert_dom_sf"/>
</dbReference>
<evidence type="ECO:0000256" key="1">
    <source>
        <dbReference type="SAM" id="MobiDB-lite"/>
    </source>
</evidence>
<evidence type="ECO:0000313" key="4">
    <source>
        <dbReference type="Proteomes" id="UP001197114"/>
    </source>
</evidence>
<evidence type="ECO:0000259" key="2">
    <source>
        <dbReference type="PROSITE" id="PS51340"/>
    </source>
</evidence>
<dbReference type="PROSITE" id="PS51340">
    <property type="entry name" value="MOSC"/>
    <property type="match status" value="1"/>
</dbReference>
<dbReference type="Pfam" id="PF03473">
    <property type="entry name" value="MOSC"/>
    <property type="match status" value="1"/>
</dbReference>
<keyword evidence="4" id="KW-1185">Reference proteome</keyword>
<feature type="domain" description="MOSC" evidence="2">
    <location>
        <begin position="118"/>
        <end position="278"/>
    </location>
</feature>
<dbReference type="InterPro" id="IPR005302">
    <property type="entry name" value="MoCF_Sase_C"/>
</dbReference>
<proteinExistence type="predicted"/>
<dbReference type="SUPFAM" id="SSF50800">
    <property type="entry name" value="PK beta-barrel domain-like"/>
    <property type="match status" value="1"/>
</dbReference>
<dbReference type="EMBL" id="WMBF01000357">
    <property type="protein sequence ID" value="MBW5424694.1"/>
    <property type="molecule type" value="Genomic_DNA"/>
</dbReference>
<feature type="region of interest" description="Disordered" evidence="1">
    <location>
        <begin position="1"/>
        <end position="40"/>
    </location>
</feature>
<gene>
    <name evidence="3" type="ORF">GKQ77_24540</name>
</gene>
<dbReference type="InterPro" id="IPR005303">
    <property type="entry name" value="MOCOS_middle"/>
</dbReference>
<name>A0ABS6YTE3_9ACTN</name>
<feature type="compositionally biased region" description="Low complexity" evidence="1">
    <location>
        <begin position="1"/>
        <end position="18"/>
    </location>
</feature>
<organism evidence="3 4">
    <name type="scientific">Streptomyces anatolicus</name>
    <dbReference type="NCBI Taxonomy" id="2675858"/>
    <lineage>
        <taxon>Bacteria</taxon>
        <taxon>Bacillati</taxon>
        <taxon>Actinomycetota</taxon>
        <taxon>Actinomycetes</taxon>
        <taxon>Kitasatosporales</taxon>
        <taxon>Streptomycetaceae</taxon>
        <taxon>Streptomyces</taxon>
    </lineage>
</organism>
<dbReference type="Pfam" id="PF03476">
    <property type="entry name" value="MOSC_N"/>
    <property type="match status" value="1"/>
</dbReference>
<evidence type="ECO:0000313" key="3">
    <source>
        <dbReference type="EMBL" id="MBW5424694.1"/>
    </source>
</evidence>
<dbReference type="Proteomes" id="UP001197114">
    <property type="component" value="Unassembled WGS sequence"/>
</dbReference>
<comment type="caution">
    <text evidence="3">The sequence shown here is derived from an EMBL/GenBank/DDBJ whole genome shotgun (WGS) entry which is preliminary data.</text>
</comment>
<sequence length="278" mass="30308">MDQQMLRLLPRRSGPGRRTAARDARRLPLRSPSPPRGGESAVTLKVVGLRRFPVKSMLGEEHERLEFDAGGAIGDRRWALRCADGKLGSGKNHPRFRRIPGLLEHYAAYDEDGLPVITAPDGATLRPGDPRVPERFGDGVELVREAEDGSESLKDVSPVSLIGTASLRALGDLLGDADPVDVRRLRKNIVVETDEPWIEEDWIGREIVLGGGRGTAPLRLRGIKRVKRCVMVTQAQPGLPEDNRVLKTLTAARGMCIGIHTDVVTPAPLALGDTVVVR</sequence>
<reference evidence="3 4" key="1">
    <citation type="submission" date="2019-11" db="EMBL/GenBank/DDBJ databases">
        <authorList>
            <person name="Ay H."/>
        </authorList>
    </citation>
    <scope>NUCLEOTIDE SEQUENCE [LARGE SCALE GENOMIC DNA]</scope>
    <source>
        <strain evidence="3 4">BG9H</strain>
    </source>
</reference>
<accession>A0ABS6YTE3</accession>
<protein>
    <submittedName>
        <fullName evidence="3">MOSC domain-containing protein</fullName>
    </submittedName>
</protein>